<evidence type="ECO:0000313" key="6">
    <source>
        <dbReference type="Proteomes" id="UP001165090"/>
    </source>
</evidence>
<evidence type="ECO:0008006" key="7">
    <source>
        <dbReference type="Google" id="ProtNLM"/>
    </source>
</evidence>
<proteinExistence type="inferred from homology"/>
<dbReference type="InterPro" id="IPR010326">
    <property type="entry name" value="EXOC3/Sec6"/>
</dbReference>
<dbReference type="Gene3D" id="1.10.357.70">
    <property type="entry name" value="Exocyst complex component Sec6, C-terminal domain"/>
    <property type="match status" value="1"/>
</dbReference>
<keyword evidence="3" id="KW-0268">Exocytosis</keyword>
<name>A0ABQ5SNC8_9CHLO</name>
<dbReference type="Pfam" id="PF06046">
    <property type="entry name" value="Sec6"/>
    <property type="match status" value="1"/>
</dbReference>
<evidence type="ECO:0000256" key="3">
    <source>
        <dbReference type="ARBA" id="ARBA00022483"/>
    </source>
</evidence>
<dbReference type="Proteomes" id="UP001165090">
    <property type="component" value="Unassembled WGS sequence"/>
</dbReference>
<feature type="compositionally biased region" description="Low complexity" evidence="4">
    <location>
        <begin position="823"/>
        <end position="838"/>
    </location>
</feature>
<comment type="similarity">
    <text evidence="1">Belongs to the SEC6 family.</text>
</comment>
<keyword evidence="2" id="KW-0813">Transport</keyword>
<dbReference type="Gene3D" id="1.10.357.50">
    <property type="match status" value="1"/>
</dbReference>
<reference evidence="5 6" key="1">
    <citation type="journal article" date="2023" name="IScience">
        <title>Expanded male sex-determining region conserved during the evolution of homothallism in the green alga Volvox.</title>
        <authorList>
            <person name="Yamamoto K."/>
            <person name="Matsuzaki R."/>
            <person name="Mahakham W."/>
            <person name="Heman W."/>
            <person name="Sekimoto H."/>
            <person name="Kawachi M."/>
            <person name="Minakuchi Y."/>
            <person name="Toyoda A."/>
            <person name="Nozaki H."/>
        </authorList>
    </citation>
    <scope>NUCLEOTIDE SEQUENCE [LARGE SCALE GENOMIC DNA]</scope>
    <source>
        <strain evidence="5 6">NIES-4468</strain>
    </source>
</reference>
<dbReference type="PANTHER" id="PTHR21292:SF1">
    <property type="entry name" value="EXOCYST COMPLEX COMPONENT 3"/>
    <property type="match status" value="1"/>
</dbReference>
<accession>A0ABQ5SNC8</accession>
<dbReference type="EMBL" id="BSDZ01000114">
    <property type="protein sequence ID" value="GLI71490.1"/>
    <property type="molecule type" value="Genomic_DNA"/>
</dbReference>
<feature type="region of interest" description="Disordered" evidence="4">
    <location>
        <begin position="817"/>
        <end position="928"/>
    </location>
</feature>
<evidence type="ECO:0000313" key="5">
    <source>
        <dbReference type="EMBL" id="GLI71490.1"/>
    </source>
</evidence>
<evidence type="ECO:0000256" key="1">
    <source>
        <dbReference type="ARBA" id="ARBA00009447"/>
    </source>
</evidence>
<evidence type="ECO:0000256" key="4">
    <source>
        <dbReference type="SAM" id="MobiDB-lite"/>
    </source>
</evidence>
<dbReference type="PANTHER" id="PTHR21292">
    <property type="entry name" value="EXOCYST COMPLEX COMPONENT SEC6-RELATED"/>
    <property type="match status" value="1"/>
</dbReference>
<feature type="compositionally biased region" description="Basic and acidic residues" evidence="4">
    <location>
        <begin position="839"/>
        <end position="858"/>
    </location>
</feature>
<comment type="caution">
    <text evidence="5">The sequence shown here is derived from an EMBL/GenBank/DDBJ whole genome shotgun (WGS) entry which is preliminary data.</text>
</comment>
<feature type="compositionally biased region" description="Basic and acidic residues" evidence="4">
    <location>
        <begin position="873"/>
        <end position="905"/>
    </location>
</feature>
<keyword evidence="6" id="KW-1185">Reference proteome</keyword>
<evidence type="ECO:0000256" key="2">
    <source>
        <dbReference type="ARBA" id="ARBA00022448"/>
    </source>
</evidence>
<gene>
    <name evidence="5" type="ORF">VaNZ11_016705</name>
</gene>
<protein>
    <recommendedName>
        <fullName evidence="7">Exocyst complex component Sec6</fullName>
    </recommendedName>
</protein>
<sequence length="928" mass="105216">MTETIDIAEQALSAKEQGVVEILRLLQHPEDLSRLTDITSEYESRHRTAKATLSAMVQSQVESTRLGMDLLERAHRHILKLQAALERIDRLCAECSDLVHHHDKIKLLATTHGNIKKVLSEIEDIVDLPYRADRCWEMLEADEANLVPAFEALVLLTGTAENAKLAWQRSNKSAADLSELSAYLARVDDVMRRFEKLLFGEHLNLPHFIYLSQERPTLLVDCVRVMELQELLDAEYRRVKMGAVPQRRYKDRFFASITAGAEQRFKNLLELAQACNQPNTVVRIDQDANVVVSEIRDYLGNLTRLVRIVNRQEEVVDDPEELRGIEVFDEPLFDESLFLDELLDRGLYEMTDELAMVYDYTAACFPPSYDIFNRVFQTYHVQFAVVIDVLGHSAADGMSTQGALRVMDWVQKYMDTLRNLGVDDDLVRLPPSPLADPESMPGMVVLMDSYVGRMAKTMTEWYNRILDADLRGNPKPTADGTLCTMGAIDFFRMLSQQVAIIEALNDHGEVMFQTARTALDVMRAFQETQREILAGPGGGGGGAGVAGGRPISLEMAVAFINNNVTCYDQSLQFADDVQRQLSKAYRDQLDIEDVCRGFLEVAKLASQRAVHIMFNDPGLSYQVKGLYGNGNTEYLSGRTTATLIATLRDYFIDFKVWVQPSFLKRVAEAALEELVRRAINMYVVAPPQATEALTKRMSDDEADLLTYFESYVKLDKLHKHISVLADMRELLVANSPETFALAYANLLAMSKSFTLEVVTKIVTTCRSDLTKKQISDMTSQCKDLWKQREVARKVAREDVDKQQEGWGAFFGWGKKLQPHEQQEQQQQQQQQQQKPKAAPSKEKEQPSKPPRSKDKESRSQLPSPPLQQQQQQAKEKGEPASKEKQPLTQKGLKEQEQQSKEKEPTQKGQSTKQRPSEGKEQQKQQPKQ</sequence>
<dbReference type="InterPro" id="IPR042532">
    <property type="entry name" value="EXOC3/Sec6_C"/>
</dbReference>
<organism evidence="5 6">
    <name type="scientific">Volvox africanus</name>
    <dbReference type="NCBI Taxonomy" id="51714"/>
    <lineage>
        <taxon>Eukaryota</taxon>
        <taxon>Viridiplantae</taxon>
        <taxon>Chlorophyta</taxon>
        <taxon>core chlorophytes</taxon>
        <taxon>Chlorophyceae</taxon>
        <taxon>CS clade</taxon>
        <taxon>Chlamydomonadales</taxon>
        <taxon>Volvocaceae</taxon>
        <taxon>Volvox</taxon>
    </lineage>
</organism>